<reference evidence="1 2" key="1">
    <citation type="journal article" date="2022" name="New Phytol.">
        <title>Ecological generalism drives hyperdiversity of secondary metabolite gene clusters in xylarialean endophytes.</title>
        <authorList>
            <person name="Franco M.E.E."/>
            <person name="Wisecaver J.H."/>
            <person name="Arnold A.E."/>
            <person name="Ju Y.M."/>
            <person name="Slot J.C."/>
            <person name="Ahrendt S."/>
            <person name="Moore L.P."/>
            <person name="Eastman K.E."/>
            <person name="Scott K."/>
            <person name="Konkel Z."/>
            <person name="Mondo S.J."/>
            <person name="Kuo A."/>
            <person name="Hayes R.D."/>
            <person name="Haridas S."/>
            <person name="Andreopoulos B."/>
            <person name="Riley R."/>
            <person name="LaButti K."/>
            <person name="Pangilinan J."/>
            <person name="Lipzen A."/>
            <person name="Amirebrahimi M."/>
            <person name="Yan J."/>
            <person name="Adam C."/>
            <person name="Keymanesh K."/>
            <person name="Ng V."/>
            <person name="Louie K."/>
            <person name="Northen T."/>
            <person name="Drula E."/>
            <person name="Henrissat B."/>
            <person name="Hsieh H.M."/>
            <person name="Youens-Clark K."/>
            <person name="Lutzoni F."/>
            <person name="Miadlikowska J."/>
            <person name="Eastwood D.C."/>
            <person name="Hamelin R.C."/>
            <person name="Grigoriev I.V."/>
            <person name="U'Ren J.M."/>
        </authorList>
    </citation>
    <scope>NUCLEOTIDE SEQUENCE [LARGE SCALE GENOMIC DNA]</scope>
    <source>
        <strain evidence="1 2">CBS 119005</strain>
    </source>
</reference>
<keyword evidence="2" id="KW-1185">Reference proteome</keyword>
<name>A0ACB9YHG5_9PEZI</name>
<dbReference type="EMBL" id="MU393798">
    <property type="protein sequence ID" value="KAI4858480.1"/>
    <property type="molecule type" value="Genomic_DNA"/>
</dbReference>
<accession>A0ACB9YHG5</accession>
<evidence type="ECO:0000313" key="2">
    <source>
        <dbReference type="Proteomes" id="UP001497700"/>
    </source>
</evidence>
<evidence type="ECO:0000313" key="1">
    <source>
        <dbReference type="EMBL" id="KAI4858480.1"/>
    </source>
</evidence>
<proteinExistence type="predicted"/>
<gene>
    <name evidence="1" type="ORF">F4820DRAFT_442385</name>
</gene>
<organism evidence="1 2">
    <name type="scientific">Hypoxylon rubiginosum</name>
    <dbReference type="NCBI Taxonomy" id="110542"/>
    <lineage>
        <taxon>Eukaryota</taxon>
        <taxon>Fungi</taxon>
        <taxon>Dikarya</taxon>
        <taxon>Ascomycota</taxon>
        <taxon>Pezizomycotina</taxon>
        <taxon>Sordariomycetes</taxon>
        <taxon>Xylariomycetidae</taxon>
        <taxon>Xylariales</taxon>
        <taxon>Hypoxylaceae</taxon>
        <taxon>Hypoxylon</taxon>
    </lineage>
</organism>
<protein>
    <submittedName>
        <fullName evidence="1">Uncharacterized protein</fullName>
    </submittedName>
</protein>
<comment type="caution">
    <text evidence="1">The sequence shown here is derived from an EMBL/GenBank/DDBJ whole genome shotgun (WGS) entry which is preliminary data.</text>
</comment>
<sequence>MPTLPAGITLGAPSPTRGRSVLAARPFGPGDTVATFAGPCVTIPETSHLARTCSHCLAVATAGAGLGSALSSGGSGSSSGKGMRACQGCKTSRYCGAACQKADWALVHGRGECKAMRRARLFTETVGPPSVLPTPVRALIQVLVRPEMVAAVAEMEGHAERSRSSPEPSNDWLDLQLQARGALHYVGRPESSPKDVAETVEIMCKLKVNSFNRRDVDLDESGVYIDSALAMINHSCVPNAFVEIVGRTAVLHAYRAIKEGEEIEISYIETTLPRSRRRQALKTQYHFDCVCPRCKDDLNVYQVCQRYPHLDLNSFSLTPDLDLDKFRNPPLDQLIQSNNPLQHSAEEIYPSCSAPLTGSNPSSKHIHLRQRWKTCAPLVKAQAYAVDPLTQVLVEASIYFGGEQVGKLAYGLAISCFVALRSDAYRDPMPFSAVRIKGMFMIGKFLAHTATAAATSSTSGGNGGRALAAKVSQALGNMDQLTMGQTILKLIIHHSAVAHSKEWQVYQQANDLLSGLESLPGRETENALVDAFVRNPSGSDEMAFFKNAVLKPLQTLAGFTLEIMDAEFGM</sequence>
<dbReference type="Proteomes" id="UP001497700">
    <property type="component" value="Unassembled WGS sequence"/>
</dbReference>